<evidence type="ECO:0000313" key="1">
    <source>
        <dbReference type="EMBL" id="RIB22242.1"/>
    </source>
</evidence>
<proteinExistence type="predicted"/>
<protein>
    <submittedName>
        <fullName evidence="1">Uncharacterized protein</fullName>
    </submittedName>
</protein>
<keyword evidence="2" id="KW-1185">Reference proteome</keyword>
<organism evidence="1 2">
    <name type="scientific">Gigaspora rosea</name>
    <dbReference type="NCBI Taxonomy" id="44941"/>
    <lineage>
        <taxon>Eukaryota</taxon>
        <taxon>Fungi</taxon>
        <taxon>Fungi incertae sedis</taxon>
        <taxon>Mucoromycota</taxon>
        <taxon>Glomeromycotina</taxon>
        <taxon>Glomeromycetes</taxon>
        <taxon>Diversisporales</taxon>
        <taxon>Gigasporaceae</taxon>
        <taxon>Gigaspora</taxon>
    </lineage>
</organism>
<dbReference type="EMBL" id="QKWP01000318">
    <property type="protein sequence ID" value="RIB22242.1"/>
    <property type="molecule type" value="Genomic_DNA"/>
</dbReference>
<accession>A0A397VJR2</accession>
<evidence type="ECO:0000313" key="2">
    <source>
        <dbReference type="Proteomes" id="UP000266673"/>
    </source>
</evidence>
<dbReference type="AlphaFoldDB" id="A0A397VJR2"/>
<name>A0A397VJR2_9GLOM</name>
<sequence length="179" mass="21032">MALKEKTNNGAFHDCHLKKTRMRLELGVYLSSLNTARIVKNIQFKFTIVDMTNTKHQPKILLLGIEFVPFKFNYEYPQICLSDKPNPFTIRKLLNKLAKANNINNWATLTRIQNWLTQDFKVNWKLTYEHLNYNSQPLARKTDSESKEIKAFKVKILMQKLPTLLTLHIRDPSKTKNKV</sequence>
<reference evidence="1 2" key="1">
    <citation type="submission" date="2018-06" db="EMBL/GenBank/DDBJ databases">
        <title>Comparative genomics reveals the genomic features of Rhizophagus irregularis, R. cerebriforme, R. diaphanum and Gigaspora rosea, and their symbiotic lifestyle signature.</title>
        <authorList>
            <person name="Morin E."/>
            <person name="San Clemente H."/>
            <person name="Chen E.C.H."/>
            <person name="De La Providencia I."/>
            <person name="Hainaut M."/>
            <person name="Kuo A."/>
            <person name="Kohler A."/>
            <person name="Murat C."/>
            <person name="Tang N."/>
            <person name="Roy S."/>
            <person name="Loubradou J."/>
            <person name="Henrissat B."/>
            <person name="Grigoriev I.V."/>
            <person name="Corradi N."/>
            <person name="Roux C."/>
            <person name="Martin F.M."/>
        </authorList>
    </citation>
    <scope>NUCLEOTIDE SEQUENCE [LARGE SCALE GENOMIC DNA]</scope>
    <source>
        <strain evidence="1 2">DAOM 194757</strain>
    </source>
</reference>
<gene>
    <name evidence="1" type="ORF">C2G38_2174453</name>
</gene>
<dbReference type="Proteomes" id="UP000266673">
    <property type="component" value="Unassembled WGS sequence"/>
</dbReference>
<comment type="caution">
    <text evidence="1">The sequence shown here is derived from an EMBL/GenBank/DDBJ whole genome shotgun (WGS) entry which is preliminary data.</text>
</comment>